<evidence type="ECO:0000256" key="3">
    <source>
        <dbReference type="ARBA" id="ARBA00022729"/>
    </source>
</evidence>
<dbReference type="Pfam" id="PF03128">
    <property type="entry name" value="CXCXC"/>
    <property type="match status" value="1"/>
</dbReference>
<accession>A0ABQ6VYF2</accession>
<gene>
    <name evidence="4" type="ORF">D3W54_05475</name>
</gene>
<reference evidence="4 5" key="1">
    <citation type="submission" date="2018-09" db="EMBL/GenBank/DDBJ databases">
        <title>Genome sequence and characterization of the bcs clusters for the production of nanocellulose from the low pH resistant strain Komagataeibacter medellinensis ID13488.</title>
        <authorList>
            <person name="Hernandez-Arriaga A.M."/>
            <person name="Del Cerro C."/>
            <person name="Urbina L."/>
            <person name="Eceiza A."/>
            <person name="Retegi A."/>
            <person name="Prieto M.A."/>
        </authorList>
    </citation>
    <scope>NUCLEOTIDE SEQUENCE [LARGE SCALE GENOMIC DNA]</scope>
    <source>
        <strain evidence="4 5">ID13488</strain>
    </source>
</reference>
<comment type="caution">
    <text evidence="4">The sequence shown here is derived from an EMBL/GenBank/DDBJ whole genome shotgun (WGS) entry which is preliminary data.</text>
</comment>
<evidence type="ECO:0000256" key="1">
    <source>
        <dbReference type="ARBA" id="ARBA00004613"/>
    </source>
</evidence>
<organism evidence="4 5">
    <name type="scientific">Komagataeibacter medellinensis</name>
    <dbReference type="NCBI Taxonomy" id="1177712"/>
    <lineage>
        <taxon>Bacteria</taxon>
        <taxon>Pseudomonadati</taxon>
        <taxon>Pseudomonadota</taxon>
        <taxon>Alphaproteobacteria</taxon>
        <taxon>Acetobacterales</taxon>
        <taxon>Acetobacteraceae</taxon>
        <taxon>Komagataeibacter</taxon>
    </lineage>
</organism>
<evidence type="ECO:0000313" key="5">
    <source>
        <dbReference type="Proteomes" id="UP000427842"/>
    </source>
</evidence>
<keyword evidence="2" id="KW-0964">Secreted</keyword>
<proteinExistence type="predicted"/>
<protein>
    <submittedName>
        <fullName evidence="4">Uncharacterized protein</fullName>
    </submittedName>
</protein>
<evidence type="ECO:0000256" key="2">
    <source>
        <dbReference type="ARBA" id="ARBA00022525"/>
    </source>
</evidence>
<evidence type="ECO:0000313" key="4">
    <source>
        <dbReference type="EMBL" id="KAB8125227.1"/>
    </source>
</evidence>
<dbReference type="EMBL" id="QYAZ01000001">
    <property type="protein sequence ID" value="KAB8125227.1"/>
    <property type="molecule type" value="Genomic_DNA"/>
</dbReference>
<keyword evidence="5" id="KW-1185">Reference proteome</keyword>
<name>A0ABQ6VYF2_9PROT</name>
<sequence>MAGRWDRSTCQCH</sequence>
<comment type="subcellular location">
    <subcellularLocation>
        <location evidence="1">Secreted</location>
    </subcellularLocation>
</comment>
<keyword evidence="3" id="KW-0732">Signal</keyword>
<dbReference type="InterPro" id="IPR004153">
    <property type="entry name" value="CXCXC_repeat"/>
</dbReference>
<dbReference type="Proteomes" id="UP000427842">
    <property type="component" value="Unassembled WGS sequence"/>
</dbReference>